<evidence type="ECO:0000256" key="1">
    <source>
        <dbReference type="SAM" id="MobiDB-lite"/>
    </source>
</evidence>
<reference evidence="2" key="1">
    <citation type="submission" date="2020-07" db="EMBL/GenBank/DDBJ databases">
        <title>Genome sequence and genetic diversity analysis of an under-domesticated orphan crop, white fonio (Digitaria exilis).</title>
        <authorList>
            <person name="Bennetzen J.L."/>
            <person name="Chen S."/>
            <person name="Ma X."/>
            <person name="Wang X."/>
            <person name="Yssel A.E.J."/>
            <person name="Chaluvadi S.R."/>
            <person name="Johnson M."/>
            <person name="Gangashetty P."/>
            <person name="Hamidou F."/>
            <person name="Sanogo M.D."/>
            <person name="Zwaenepoel A."/>
            <person name="Wallace J."/>
            <person name="Van De Peer Y."/>
            <person name="Van Deynze A."/>
        </authorList>
    </citation>
    <scope>NUCLEOTIDE SEQUENCE</scope>
    <source>
        <tissue evidence="2">Leaves</tissue>
    </source>
</reference>
<dbReference type="AlphaFoldDB" id="A0A835B284"/>
<dbReference type="Proteomes" id="UP000636709">
    <property type="component" value="Unassembled WGS sequence"/>
</dbReference>
<dbReference type="PANTHER" id="PTHR46934:SF9">
    <property type="entry name" value="MYB_SANT-LIKE DOMAIN-CONTAINING PROTEIN"/>
    <property type="match status" value="1"/>
</dbReference>
<dbReference type="PANTHER" id="PTHR46934">
    <property type="entry name" value="MYB_DNA-BIND_3 DOMAIN-CONTAINING PROTEIN-RELATED"/>
    <property type="match status" value="1"/>
</dbReference>
<name>A0A835B284_9POAL</name>
<protein>
    <submittedName>
        <fullName evidence="2">Uncharacterized protein</fullName>
    </submittedName>
</protein>
<keyword evidence="3" id="KW-1185">Reference proteome</keyword>
<feature type="region of interest" description="Disordered" evidence="1">
    <location>
        <begin position="192"/>
        <end position="226"/>
    </location>
</feature>
<accession>A0A835B284</accession>
<feature type="region of interest" description="Disordered" evidence="1">
    <location>
        <begin position="140"/>
        <end position="173"/>
    </location>
</feature>
<organism evidence="2 3">
    <name type="scientific">Digitaria exilis</name>
    <dbReference type="NCBI Taxonomy" id="1010633"/>
    <lineage>
        <taxon>Eukaryota</taxon>
        <taxon>Viridiplantae</taxon>
        <taxon>Streptophyta</taxon>
        <taxon>Embryophyta</taxon>
        <taxon>Tracheophyta</taxon>
        <taxon>Spermatophyta</taxon>
        <taxon>Magnoliopsida</taxon>
        <taxon>Liliopsida</taxon>
        <taxon>Poales</taxon>
        <taxon>Poaceae</taxon>
        <taxon>PACMAD clade</taxon>
        <taxon>Panicoideae</taxon>
        <taxon>Panicodae</taxon>
        <taxon>Paniceae</taxon>
        <taxon>Anthephorinae</taxon>
        <taxon>Digitaria</taxon>
    </lineage>
</organism>
<dbReference type="OrthoDB" id="686198at2759"/>
<sequence length="289" mass="32335">MKQGSVAPSLYFPRGERTRRRASGRRFPETGSRVSERRRRIRESSASAAASPAFRPPLQRTVAAPARRLRPTPRSLLCLLTPIQLPRALLRDLSLRHALSSLLAGDNPIVAKFRKKAFPLFSSLEKLYEGSVATGDLNFTSTENPISAAQRVESTPRRSTSEQSTHETQAAPNAQYNGMAFFGRNPFSSFHDSVEGTEAQSAPLNHNLEDQEGGGGKRRKQSQTAAKLGDYIDFRKSQIQKTVEKLDEKKRHEDEYSVEKCIDIVDGMEDLSDEQKADANELFQTEMNR</sequence>
<evidence type="ECO:0000313" key="3">
    <source>
        <dbReference type="Proteomes" id="UP000636709"/>
    </source>
</evidence>
<evidence type="ECO:0000313" key="2">
    <source>
        <dbReference type="EMBL" id="KAF8687837.1"/>
    </source>
</evidence>
<gene>
    <name evidence="2" type="ORF">HU200_042778</name>
</gene>
<dbReference type="EMBL" id="JACEFO010002054">
    <property type="protein sequence ID" value="KAF8687837.1"/>
    <property type="molecule type" value="Genomic_DNA"/>
</dbReference>
<feature type="compositionally biased region" description="Polar residues" evidence="1">
    <location>
        <begin position="161"/>
        <end position="173"/>
    </location>
</feature>
<proteinExistence type="predicted"/>
<comment type="caution">
    <text evidence="2">The sequence shown here is derived from an EMBL/GenBank/DDBJ whole genome shotgun (WGS) entry which is preliminary data.</text>
</comment>
<feature type="region of interest" description="Disordered" evidence="1">
    <location>
        <begin position="1"/>
        <end position="67"/>
    </location>
</feature>